<keyword evidence="1" id="KW-0812">Transmembrane</keyword>
<feature type="transmembrane region" description="Helical" evidence="1">
    <location>
        <begin position="77"/>
        <end position="99"/>
    </location>
</feature>
<keyword evidence="1" id="KW-0472">Membrane</keyword>
<proteinExistence type="predicted"/>
<dbReference type="EMBL" id="CP030140">
    <property type="protein sequence ID" value="AWX69616.1"/>
    <property type="molecule type" value="Genomic_DNA"/>
</dbReference>
<gene>
    <name evidence="2" type="ORF">DP065_02575</name>
</gene>
<dbReference type="KEGG" id="mane:DP065_02575"/>
<dbReference type="Proteomes" id="UP000250218">
    <property type="component" value="Chromosome"/>
</dbReference>
<sequence>MEKRIDLNKLVENPINNFTKPILANLFNVYKEFVNQELINPSREQFDEMIALEQKITNIDQHLAQERKAHKVGARTTANVFIIIFSVLIIGLFFMSFLVKNNRILKKYREIESNYLNEQNSMIDQKNNHLLSIFANHSENDIKAAIWKRFNVNEIKNYKYQEIETAINLFNKDVKGIASISKYDIRNSVFYDLVLVYQYIQNIRTSASETRYNSKGESYVVTSVHDEPTPFIEYAGFNVIPTNYLPGLNFEETDALTSRQIAKMKKRGEYVLENEEFCKSYWFRYNKEIEFINYFSTSTQQRFLDYKSYITENKLKESKISKLLGSLILSNNYLTNDTYIPFHILSLTNNNPRITFNQIADYMYNQIYSSLVTTILNISKVYLQKNLAIENYETNANSFIATYKDQEKVDTTKSIHFIILNRIYERMFFDINHKNMDKLSWFELNKIYPINSNVDLYVIQNKSYYFEEQVDYSGQVPVPYKRYYPISEEKYVLHLKNLIDPEDIVGNTGAIFSKKQLVYTSMADLKKSNWIIPKIYEGLEKLNNIREIQQFLTLGNVYAVIDDTGVYLFFNSRTNYSETRKSDLENYNVFIQIATYLYNFIESEINNRF</sequence>
<accession>A0A2Z4NDN2</accession>
<evidence type="ECO:0000313" key="3">
    <source>
        <dbReference type="Proteomes" id="UP000250218"/>
    </source>
</evidence>
<evidence type="ECO:0000256" key="1">
    <source>
        <dbReference type="SAM" id="Phobius"/>
    </source>
</evidence>
<protein>
    <submittedName>
        <fullName evidence="2">Uncharacterized protein</fullName>
    </submittedName>
</protein>
<keyword evidence="1" id="KW-1133">Transmembrane helix</keyword>
<name>A0A2Z4NDN2_9BACT</name>
<organism evidence="2 3">
    <name type="scientific">[Mycoplasma] anseris</name>
    <dbReference type="NCBI Taxonomy" id="92400"/>
    <lineage>
        <taxon>Bacteria</taxon>
        <taxon>Bacillati</taxon>
        <taxon>Mycoplasmatota</taxon>
        <taxon>Mycoplasmoidales</taxon>
        <taxon>Metamycoplasmataceae</taxon>
        <taxon>Metamycoplasma</taxon>
    </lineage>
</organism>
<dbReference type="RefSeq" id="WP_033178599.1">
    <property type="nucleotide sequence ID" value="NZ_CP030140.1"/>
</dbReference>
<keyword evidence="3" id="KW-1185">Reference proteome</keyword>
<evidence type="ECO:0000313" key="2">
    <source>
        <dbReference type="EMBL" id="AWX69616.1"/>
    </source>
</evidence>
<dbReference type="AlphaFoldDB" id="A0A2Z4NDN2"/>
<reference evidence="3" key="1">
    <citation type="submission" date="2018-06" db="EMBL/GenBank/DDBJ databases">
        <title>Complete genome sequences of Mycoplasma anatis, M. anseris and M. cloacale type strains.</title>
        <authorList>
            <person name="Grozner D."/>
            <person name="Forro B."/>
            <person name="Sulyok K.M."/>
            <person name="Marton S."/>
            <person name="Kreizinger Z."/>
            <person name="Banyai K."/>
            <person name="Gyuranecz M."/>
        </authorList>
    </citation>
    <scope>NUCLEOTIDE SEQUENCE [LARGE SCALE GENOMIC DNA]</scope>
    <source>
        <strain evidence="3">ATCC 49234</strain>
    </source>
</reference>